<dbReference type="Pfam" id="PF00651">
    <property type="entry name" value="BTB"/>
    <property type="match status" value="1"/>
</dbReference>
<dbReference type="RefSeq" id="XP_018134114.2">
    <property type="nucleotide sequence ID" value="XM_018271164.2"/>
</dbReference>
<dbReference type="InterPro" id="IPR000210">
    <property type="entry name" value="BTB/POZ_dom"/>
</dbReference>
<gene>
    <name evidence="2" type="ORF">VE01_01646</name>
</gene>
<name>A0A1B8GX02_9PEZI</name>
<dbReference type="Proteomes" id="UP000091956">
    <property type="component" value="Unassembled WGS sequence"/>
</dbReference>
<keyword evidence="3" id="KW-1185">Reference proteome</keyword>
<evidence type="ECO:0000313" key="2">
    <source>
        <dbReference type="EMBL" id="OBU00382.2"/>
    </source>
</evidence>
<proteinExistence type="predicted"/>
<dbReference type="AlphaFoldDB" id="A0A1B8GX02"/>
<dbReference type="Gene3D" id="3.30.710.10">
    <property type="entry name" value="Potassium Channel Kv1.1, Chain A"/>
    <property type="match status" value="1"/>
</dbReference>
<reference evidence="3" key="2">
    <citation type="journal article" date="2018" name="Nat. Commun.">
        <title>Extreme sensitivity to ultraviolet light in the fungal pathogen causing white-nose syndrome of bats.</title>
        <authorList>
            <person name="Palmer J.M."/>
            <person name="Drees K.P."/>
            <person name="Foster J.T."/>
            <person name="Lindner D.L."/>
        </authorList>
    </citation>
    <scope>NUCLEOTIDE SEQUENCE [LARGE SCALE GENOMIC DNA]</scope>
    <source>
        <strain evidence="3">UAMH 10579</strain>
    </source>
</reference>
<evidence type="ECO:0000313" key="3">
    <source>
        <dbReference type="Proteomes" id="UP000091956"/>
    </source>
</evidence>
<dbReference type="SUPFAM" id="SSF54695">
    <property type="entry name" value="POZ domain"/>
    <property type="match status" value="1"/>
</dbReference>
<feature type="domain" description="BTB" evidence="1">
    <location>
        <begin position="54"/>
        <end position="127"/>
    </location>
</feature>
<dbReference type="GeneID" id="28835032"/>
<evidence type="ECO:0000259" key="1">
    <source>
        <dbReference type="PROSITE" id="PS50097"/>
    </source>
</evidence>
<dbReference type="CDD" id="cd18186">
    <property type="entry name" value="BTB_POZ_ZBTB_KLHL-like"/>
    <property type="match status" value="1"/>
</dbReference>
<dbReference type="InterPro" id="IPR011333">
    <property type="entry name" value="SKP1/BTB/POZ_sf"/>
</dbReference>
<sequence>MTTSLATISNILSPAMSAHDLPAVDMPNKHVQESITEMQSSEFAKTILPLYSGAPVTIYIGSADNKFILPKAILSLRSPYFAAMFERGFNEGIEQTTTLELIDGIVTVRAFEILIQWLFTGQVTIKEATRGESISVGIEFSRLADMCGVMGTEDQVAERLRVVIRDGRVKDSWSYSAGELETNTQNITSEHIISASQLPHGHAVRDILAAASVEGYIQRKSHRFSEECYDIPEFAADLLLAVKETLLTLTMGGHTIEFKDPMSEERFVLYGSLPLDGPENQAVTSSWSRPRNADSNTLHITPEHILAASKLPRSHTVCRVLAMASVEGYLQRKTYKFSKEAEHILGFAVDLLVSQ</sequence>
<organism evidence="2 3">
    <name type="scientific">Pseudogymnoascus verrucosus</name>
    <dbReference type="NCBI Taxonomy" id="342668"/>
    <lineage>
        <taxon>Eukaryota</taxon>
        <taxon>Fungi</taxon>
        <taxon>Dikarya</taxon>
        <taxon>Ascomycota</taxon>
        <taxon>Pezizomycotina</taxon>
        <taxon>Leotiomycetes</taxon>
        <taxon>Thelebolales</taxon>
        <taxon>Thelebolaceae</taxon>
        <taxon>Pseudogymnoascus</taxon>
    </lineage>
</organism>
<reference evidence="2 3" key="1">
    <citation type="submission" date="2016-03" db="EMBL/GenBank/DDBJ databases">
        <title>Comparative genomics of Pseudogymnoascus destructans, the fungus causing white-nose syndrome of bats.</title>
        <authorList>
            <person name="Palmer J.M."/>
            <person name="Drees K.P."/>
            <person name="Foster J.T."/>
            <person name="Lindner D.L."/>
        </authorList>
    </citation>
    <scope>NUCLEOTIDE SEQUENCE [LARGE SCALE GENOMIC DNA]</scope>
    <source>
        <strain evidence="2 3">UAMH 10579</strain>
    </source>
</reference>
<dbReference type="PROSITE" id="PS50097">
    <property type="entry name" value="BTB"/>
    <property type="match status" value="1"/>
</dbReference>
<dbReference type="EMBL" id="KV460209">
    <property type="protein sequence ID" value="OBU00382.2"/>
    <property type="molecule type" value="Genomic_DNA"/>
</dbReference>
<accession>A0A1B8GX02</accession>
<protein>
    <recommendedName>
        <fullName evidence="1">BTB domain-containing protein</fullName>
    </recommendedName>
</protein>